<feature type="domain" description="PLD phosphodiesterase" evidence="2">
    <location>
        <begin position="292"/>
        <end position="319"/>
    </location>
</feature>
<keyword evidence="1" id="KW-0472">Membrane</keyword>
<organism evidence="3 4">
    <name type="scientific">Paucimonas lemoignei</name>
    <name type="common">Pseudomonas lemoignei</name>
    <dbReference type="NCBI Taxonomy" id="29443"/>
    <lineage>
        <taxon>Bacteria</taxon>
        <taxon>Pseudomonadati</taxon>
        <taxon>Pseudomonadota</taxon>
        <taxon>Betaproteobacteria</taxon>
        <taxon>Burkholderiales</taxon>
        <taxon>Burkholderiaceae</taxon>
        <taxon>Paucimonas</taxon>
    </lineage>
</organism>
<evidence type="ECO:0000313" key="4">
    <source>
        <dbReference type="Proteomes" id="UP000295382"/>
    </source>
</evidence>
<keyword evidence="1" id="KW-0808">Transferase</keyword>
<dbReference type="RefSeq" id="WP_132258693.1">
    <property type="nucleotide sequence ID" value="NZ_SLZQ01000005.1"/>
</dbReference>
<comment type="similarity">
    <text evidence="1">Belongs to the phospholipase D family. Cardiolipin synthase subfamily. ClsB sub-subfamily.</text>
</comment>
<comment type="catalytic activity">
    <reaction evidence="1">
        <text>2 a 1,2-diacyl-sn-glycero-3-phospho-(1'-sn-glycerol) = a cardiolipin + glycerol</text>
        <dbReference type="Rhea" id="RHEA:31451"/>
        <dbReference type="ChEBI" id="CHEBI:17754"/>
        <dbReference type="ChEBI" id="CHEBI:62237"/>
        <dbReference type="ChEBI" id="CHEBI:64716"/>
    </reaction>
</comment>
<feature type="active site" evidence="1">
    <location>
        <position position="304"/>
    </location>
</feature>
<feature type="domain" description="PLD phosphodiesterase" evidence="2">
    <location>
        <begin position="104"/>
        <end position="131"/>
    </location>
</feature>
<dbReference type="PANTHER" id="PTHR21248">
    <property type="entry name" value="CARDIOLIPIN SYNTHASE"/>
    <property type="match status" value="1"/>
</dbReference>
<dbReference type="SUPFAM" id="SSF56024">
    <property type="entry name" value="Phospholipase D/nuclease"/>
    <property type="match status" value="2"/>
</dbReference>
<dbReference type="NCBIfam" id="NF008427">
    <property type="entry name" value="PRK11263.1"/>
    <property type="match status" value="1"/>
</dbReference>
<dbReference type="Proteomes" id="UP000295382">
    <property type="component" value="Unassembled WGS sequence"/>
</dbReference>
<dbReference type="SMART" id="SM00155">
    <property type="entry name" value="PLDc"/>
    <property type="match status" value="2"/>
</dbReference>
<dbReference type="InterPro" id="IPR025202">
    <property type="entry name" value="PLD-like_dom"/>
</dbReference>
<evidence type="ECO:0000259" key="2">
    <source>
        <dbReference type="PROSITE" id="PS50035"/>
    </source>
</evidence>
<dbReference type="InterPro" id="IPR001736">
    <property type="entry name" value="PLipase_D/transphosphatidylase"/>
</dbReference>
<name>A0A4R3HXH8_PAULE</name>
<keyword evidence="1" id="KW-0444">Lipid biosynthesis</keyword>
<dbReference type="PROSITE" id="PS50035">
    <property type="entry name" value="PLD"/>
    <property type="match status" value="2"/>
</dbReference>
<feature type="active site" evidence="1">
    <location>
        <position position="297"/>
    </location>
</feature>
<keyword evidence="1" id="KW-0594">Phospholipid biosynthesis</keyword>
<dbReference type="PANTHER" id="PTHR21248:SF22">
    <property type="entry name" value="PHOSPHOLIPASE D"/>
    <property type="match status" value="1"/>
</dbReference>
<evidence type="ECO:0000313" key="3">
    <source>
        <dbReference type="EMBL" id="TCS36981.1"/>
    </source>
</evidence>
<sequence length="389" mass="44548">MRSVKFTTDNIVKLLHCGAEFFPALEAAIDAAKVEIYLETYIFSPDETGIRIEAALKRAAVRGVFVNVIVDWLGTGKEQSQRLEREFAGAGVHFRCYNPWFRRGTTRLHRKLCVVDRHLGFVGGLNINDDMRDDEDYRVILPARRWDFAVSISGPLVMEIHREMEAQWMRMGRLQLNLRTRLEQFKALRRRRPPAEAEPTMAALVVRDNLRNRRTIERAYLQALGRARKSAWLANPYFAPGRKLRVALARAASRGVDVTLLLGVGQFRLQDAVARSYYPKLLASGVKIVEYHKTQLHGKVAVIDDQWATVGSANYDGLSLFINQEANVVVRDEAFAVSLRQHIERGVADGVPMRQVDFAKIPWYKRVSYGIAYYFYRYTIKLIAWANES</sequence>
<dbReference type="Gene3D" id="3.30.870.10">
    <property type="entry name" value="Endonuclease Chain A"/>
    <property type="match status" value="2"/>
</dbReference>
<comment type="caution">
    <text evidence="3">The sequence shown here is derived from an EMBL/GenBank/DDBJ whole genome shotgun (WGS) entry which is preliminary data.</text>
</comment>
<accession>A0A4R3HXH8</accession>
<dbReference type="InterPro" id="IPR030872">
    <property type="entry name" value="Cardiolipin_synth_ClsB"/>
</dbReference>
<feature type="active site" evidence="1">
    <location>
        <position position="109"/>
    </location>
</feature>
<proteinExistence type="inferred from homology"/>
<dbReference type="AlphaFoldDB" id="A0A4R3HXH8"/>
<feature type="active site" evidence="1">
    <location>
        <position position="111"/>
    </location>
</feature>
<dbReference type="CDD" id="cd09110">
    <property type="entry name" value="PLDc_CLS_1"/>
    <property type="match status" value="1"/>
</dbReference>
<dbReference type="EMBL" id="SLZQ01000005">
    <property type="protein sequence ID" value="TCS36981.1"/>
    <property type="molecule type" value="Genomic_DNA"/>
</dbReference>
<dbReference type="HAMAP" id="MF_01917">
    <property type="entry name" value="Cardiolipin_synth_ClsB"/>
    <property type="match status" value="1"/>
</dbReference>
<dbReference type="OrthoDB" id="9762009at2"/>
<gene>
    <name evidence="1" type="primary">clsB</name>
    <name evidence="3" type="ORF">EDC30_105203</name>
</gene>
<feature type="active site" evidence="1">
    <location>
        <position position="299"/>
    </location>
</feature>
<comment type="subcellular location">
    <subcellularLocation>
        <location evidence="1">Cell membrane</location>
        <topology evidence="1">Peripheral membrane protein</topology>
    </subcellularLocation>
</comment>
<keyword evidence="1" id="KW-1208">Phospholipid metabolism</keyword>
<dbReference type="GO" id="GO:0032049">
    <property type="term" value="P:cardiolipin biosynthetic process"/>
    <property type="evidence" value="ECO:0007669"/>
    <property type="project" value="InterPro"/>
</dbReference>
<dbReference type="EC" id="2.7.8.-" evidence="1"/>
<feature type="active site" evidence="1">
    <location>
        <position position="116"/>
    </location>
</feature>
<dbReference type="GO" id="GO:0008808">
    <property type="term" value="F:cardiolipin synthase activity"/>
    <property type="evidence" value="ECO:0007669"/>
    <property type="project" value="InterPro"/>
</dbReference>
<comment type="function">
    <text evidence="1">Catalyzes the phosphatidyl group transfer from one phosphatidylglycerol molecule to another to form cardiolipin (CL) (diphosphatidylglycerol) and glycerol.</text>
</comment>
<keyword evidence="1" id="KW-1003">Cell membrane</keyword>
<keyword evidence="1" id="KW-0443">Lipid metabolism</keyword>
<protein>
    <recommendedName>
        <fullName evidence="1">Cardiolipin synthase B</fullName>
        <shortName evidence="1">CL synthase</shortName>
        <ecNumber evidence="1">2.7.8.-</ecNumber>
    </recommendedName>
</protein>
<keyword evidence="4" id="KW-1185">Reference proteome</keyword>
<dbReference type="GO" id="GO:0005886">
    <property type="term" value="C:plasma membrane"/>
    <property type="evidence" value="ECO:0007669"/>
    <property type="project" value="UniProtKB-SubCell"/>
</dbReference>
<reference evidence="3 4" key="1">
    <citation type="submission" date="2019-03" db="EMBL/GenBank/DDBJ databases">
        <title>Genomic Encyclopedia of Type Strains, Phase IV (KMG-IV): sequencing the most valuable type-strain genomes for metagenomic binning, comparative biology and taxonomic classification.</title>
        <authorList>
            <person name="Goeker M."/>
        </authorList>
    </citation>
    <scope>NUCLEOTIDE SEQUENCE [LARGE SCALE GENOMIC DNA]</scope>
    <source>
        <strain evidence="3 4">DSM 7445</strain>
    </source>
</reference>
<evidence type="ECO:0000256" key="1">
    <source>
        <dbReference type="HAMAP-Rule" id="MF_01917"/>
    </source>
</evidence>
<dbReference type="CDD" id="cd09159">
    <property type="entry name" value="PLDc_ybhO_like_2"/>
    <property type="match status" value="1"/>
</dbReference>
<dbReference type="Pfam" id="PF13091">
    <property type="entry name" value="PLDc_2"/>
    <property type="match status" value="2"/>
</dbReference>